<name>A0ACC2VF87_9TREE</name>
<organism evidence="1 2">
    <name type="scientific">Naganishia friedmannii</name>
    <dbReference type="NCBI Taxonomy" id="89922"/>
    <lineage>
        <taxon>Eukaryota</taxon>
        <taxon>Fungi</taxon>
        <taxon>Dikarya</taxon>
        <taxon>Basidiomycota</taxon>
        <taxon>Agaricomycotina</taxon>
        <taxon>Tremellomycetes</taxon>
        <taxon>Filobasidiales</taxon>
        <taxon>Filobasidiaceae</taxon>
        <taxon>Naganishia</taxon>
    </lineage>
</organism>
<protein>
    <submittedName>
        <fullName evidence="1">Uncharacterized protein</fullName>
    </submittedName>
</protein>
<comment type="caution">
    <text evidence="1">The sequence shown here is derived from an EMBL/GenBank/DDBJ whole genome shotgun (WGS) entry which is preliminary data.</text>
</comment>
<accession>A0ACC2VF87</accession>
<reference evidence="1" key="1">
    <citation type="submission" date="2023-04" db="EMBL/GenBank/DDBJ databases">
        <title>Draft Genome sequencing of Naganishia species isolated from polar environments using Oxford Nanopore Technology.</title>
        <authorList>
            <person name="Leo P."/>
            <person name="Venkateswaran K."/>
        </authorList>
    </citation>
    <scope>NUCLEOTIDE SEQUENCE</scope>
    <source>
        <strain evidence="1">MNA-CCFEE 5423</strain>
    </source>
</reference>
<evidence type="ECO:0000313" key="2">
    <source>
        <dbReference type="Proteomes" id="UP001227268"/>
    </source>
</evidence>
<sequence>MPLVKPEGGWKGWKKKLEAELVHRDAQLSSADSSSKQWWASYVSSSISHVKIRQNRKASKVTVGFGLPHLVIKLHLAKVHWDDQKKRSDPTFWSVKCFTISSFKEVQHKTFEDCFLHREGRKRTKGFADFVATLGLKDTETDDLLKKIKAASLQNYEQCKQEQREYENAILEQTHHAPKNNESEAEM</sequence>
<dbReference type="Proteomes" id="UP001227268">
    <property type="component" value="Unassembled WGS sequence"/>
</dbReference>
<keyword evidence="2" id="KW-1185">Reference proteome</keyword>
<dbReference type="EMBL" id="JASBWT010000016">
    <property type="protein sequence ID" value="KAJ9097634.1"/>
    <property type="molecule type" value="Genomic_DNA"/>
</dbReference>
<gene>
    <name evidence="1" type="ORF">QFC21_004670</name>
</gene>
<proteinExistence type="predicted"/>
<evidence type="ECO:0000313" key="1">
    <source>
        <dbReference type="EMBL" id="KAJ9097634.1"/>
    </source>
</evidence>